<keyword evidence="2" id="KW-1185">Reference proteome</keyword>
<reference evidence="1" key="1">
    <citation type="submission" date="2020-08" db="EMBL/GenBank/DDBJ databases">
        <title>Multicomponent nature underlies the extraordinary mechanical properties of spider dragline silk.</title>
        <authorList>
            <person name="Kono N."/>
            <person name="Nakamura H."/>
            <person name="Mori M."/>
            <person name="Yoshida Y."/>
            <person name="Ohtoshi R."/>
            <person name="Malay A.D."/>
            <person name="Moran D.A.P."/>
            <person name="Tomita M."/>
            <person name="Numata K."/>
            <person name="Arakawa K."/>
        </authorList>
    </citation>
    <scope>NUCLEOTIDE SEQUENCE</scope>
</reference>
<organism evidence="1 2">
    <name type="scientific">Trichonephila inaurata madagascariensis</name>
    <dbReference type="NCBI Taxonomy" id="2747483"/>
    <lineage>
        <taxon>Eukaryota</taxon>
        <taxon>Metazoa</taxon>
        <taxon>Ecdysozoa</taxon>
        <taxon>Arthropoda</taxon>
        <taxon>Chelicerata</taxon>
        <taxon>Arachnida</taxon>
        <taxon>Araneae</taxon>
        <taxon>Araneomorphae</taxon>
        <taxon>Entelegynae</taxon>
        <taxon>Araneoidea</taxon>
        <taxon>Nephilidae</taxon>
        <taxon>Trichonephila</taxon>
        <taxon>Trichonephila inaurata</taxon>
    </lineage>
</organism>
<dbReference type="AlphaFoldDB" id="A0A8X7CJN1"/>
<dbReference type="Proteomes" id="UP000886998">
    <property type="component" value="Unassembled WGS sequence"/>
</dbReference>
<evidence type="ECO:0000313" key="1">
    <source>
        <dbReference type="EMBL" id="GFY75559.1"/>
    </source>
</evidence>
<proteinExistence type="predicted"/>
<dbReference type="EMBL" id="BMAV01021479">
    <property type="protein sequence ID" value="GFY75559.1"/>
    <property type="molecule type" value="Genomic_DNA"/>
</dbReference>
<name>A0A8X7CJN1_9ARAC</name>
<protein>
    <submittedName>
        <fullName evidence="1">Uncharacterized protein</fullName>
    </submittedName>
</protein>
<sequence>MTEEKKKQFLMTDMALEVGSLDFESNDYSANQLRYETLHGRTITLTSFDDLESYLQSQFDANPTNPEFEKHCPNINQDSLSAEYGQMQCNMQQRNPEFYRYQPYVASENKPFDFVSNQMNQNIDINKQKVSPYYNEMVFYPYVENQKFHQLFKTPEYSQIELVSYERNPLFDRNQIHVLSEYSQMEYYNKEISSQFDTNQQIVSSEDGEMKLVRLENNPQFGTNQLNVSFEYIQIEICDKELNPQFDTNSLTVSCDYDQVECGGHETIPLFISNQQIYNLDTQGNENQHTFTKVN</sequence>
<comment type="caution">
    <text evidence="1">The sequence shown here is derived from an EMBL/GenBank/DDBJ whole genome shotgun (WGS) entry which is preliminary data.</text>
</comment>
<evidence type="ECO:0000313" key="2">
    <source>
        <dbReference type="Proteomes" id="UP000886998"/>
    </source>
</evidence>
<gene>
    <name evidence="1" type="ORF">TNIN_312801</name>
</gene>
<accession>A0A8X7CJN1</accession>